<accession>A0A813T6C5</accession>
<evidence type="ECO:0000313" key="5">
    <source>
        <dbReference type="Proteomes" id="UP000663828"/>
    </source>
</evidence>
<protein>
    <recommendedName>
        <fullName evidence="2">SH3b domain-containing protein</fullName>
    </recommendedName>
</protein>
<feature type="chain" id="PRO_5035682910" description="SH3b domain-containing protein" evidence="1">
    <location>
        <begin position="27"/>
        <end position="245"/>
    </location>
</feature>
<dbReference type="InterPro" id="IPR003646">
    <property type="entry name" value="SH3-like_bac-type"/>
</dbReference>
<sequence>MHSLIAILAFSFAVLYIPIHSCIVKANPTLNVRKTPSASGTIVKSLYQGTTVSCLEKKNGFCRVGTDQWASAEYINCATSKSDSYENTAPKADYTRKTWRGVKLNQRTIDMILRAEVYVEQMGMSGFQFSLSQGSYSSSVAASAGTHDGGGAIDIRTSVVNNDKKKVDTMVVALRKAGFAAWSRGRVADSFQNNKHIHAIAIGDREASSGAKNQVASFKRGRNGLKGDGVDPDAYLSRATPAWAK</sequence>
<keyword evidence="1" id="KW-0732">Signal</keyword>
<organism evidence="3 6">
    <name type="scientific">Adineta ricciae</name>
    <name type="common">Rotifer</name>
    <dbReference type="NCBI Taxonomy" id="249248"/>
    <lineage>
        <taxon>Eukaryota</taxon>
        <taxon>Metazoa</taxon>
        <taxon>Spiralia</taxon>
        <taxon>Gnathifera</taxon>
        <taxon>Rotifera</taxon>
        <taxon>Eurotatoria</taxon>
        <taxon>Bdelloidea</taxon>
        <taxon>Adinetida</taxon>
        <taxon>Adinetidae</taxon>
        <taxon>Adineta</taxon>
    </lineage>
</organism>
<feature type="domain" description="SH3b" evidence="2">
    <location>
        <begin position="29"/>
        <end position="75"/>
    </location>
</feature>
<keyword evidence="5" id="KW-1185">Reference proteome</keyword>
<dbReference type="Gene3D" id="2.30.30.40">
    <property type="entry name" value="SH3 Domains"/>
    <property type="match status" value="1"/>
</dbReference>
<evidence type="ECO:0000256" key="1">
    <source>
        <dbReference type="SAM" id="SignalP"/>
    </source>
</evidence>
<evidence type="ECO:0000313" key="6">
    <source>
        <dbReference type="Proteomes" id="UP000663852"/>
    </source>
</evidence>
<evidence type="ECO:0000259" key="2">
    <source>
        <dbReference type="Pfam" id="PF08239"/>
    </source>
</evidence>
<dbReference type="Pfam" id="PF08239">
    <property type="entry name" value="SH3_3"/>
    <property type="match status" value="1"/>
</dbReference>
<gene>
    <name evidence="3" type="ORF">EDS130_LOCUS5102</name>
    <name evidence="4" type="ORF">XAT740_LOCUS33352</name>
</gene>
<evidence type="ECO:0000313" key="3">
    <source>
        <dbReference type="EMBL" id="CAF0806128.1"/>
    </source>
</evidence>
<comment type="caution">
    <text evidence="3">The sequence shown here is derived from an EMBL/GenBank/DDBJ whole genome shotgun (WGS) entry which is preliminary data.</text>
</comment>
<dbReference type="AlphaFoldDB" id="A0A813T6C5"/>
<proteinExistence type="predicted"/>
<dbReference type="Proteomes" id="UP000663852">
    <property type="component" value="Unassembled WGS sequence"/>
</dbReference>
<dbReference type="OrthoDB" id="10004983at2759"/>
<dbReference type="EMBL" id="CAJNOJ010000014">
    <property type="protein sequence ID" value="CAF0806128.1"/>
    <property type="molecule type" value="Genomic_DNA"/>
</dbReference>
<dbReference type="Proteomes" id="UP000663828">
    <property type="component" value="Unassembled WGS sequence"/>
</dbReference>
<dbReference type="EMBL" id="CAJNOR010003177">
    <property type="protein sequence ID" value="CAF1386255.1"/>
    <property type="molecule type" value="Genomic_DNA"/>
</dbReference>
<evidence type="ECO:0000313" key="4">
    <source>
        <dbReference type="EMBL" id="CAF1386255.1"/>
    </source>
</evidence>
<feature type="signal peptide" evidence="1">
    <location>
        <begin position="1"/>
        <end position="26"/>
    </location>
</feature>
<reference evidence="3" key="1">
    <citation type="submission" date="2021-02" db="EMBL/GenBank/DDBJ databases">
        <authorList>
            <person name="Nowell W R."/>
        </authorList>
    </citation>
    <scope>NUCLEOTIDE SEQUENCE</scope>
</reference>
<name>A0A813T6C5_ADIRI</name>